<dbReference type="STRING" id="588932.DA69_02770"/>
<evidence type="ECO:0000256" key="5">
    <source>
        <dbReference type="ARBA" id="ARBA00023002"/>
    </source>
</evidence>
<evidence type="ECO:0000259" key="9">
    <source>
        <dbReference type="Pfam" id="PF00881"/>
    </source>
</evidence>
<feature type="binding site" evidence="8">
    <location>
        <position position="53"/>
    </location>
    <ligand>
        <name>FMN</name>
        <dbReference type="ChEBI" id="CHEBI:58210"/>
        <note>ligand shared between dimeric partners</note>
    </ligand>
</feature>
<dbReference type="InterPro" id="IPR029479">
    <property type="entry name" value="Nitroreductase"/>
</dbReference>
<evidence type="ECO:0000313" key="10">
    <source>
        <dbReference type="EMBL" id="ANF53768.1"/>
    </source>
</evidence>
<dbReference type="EC" id="1.-.-.-" evidence="7"/>
<keyword evidence="4 7" id="KW-0521">NADP</keyword>
<dbReference type="CDD" id="cd02135">
    <property type="entry name" value="YdjA-like"/>
    <property type="match status" value="1"/>
</dbReference>
<dbReference type="GO" id="GO:0016491">
    <property type="term" value="F:oxidoreductase activity"/>
    <property type="evidence" value="ECO:0007669"/>
    <property type="project" value="UniProtKB-UniRule"/>
</dbReference>
<gene>
    <name evidence="10" type="ORF">DA69_02770</name>
</gene>
<feature type="binding site" evidence="8">
    <location>
        <position position="57"/>
    </location>
    <ligand>
        <name>FMN</name>
        <dbReference type="ChEBI" id="CHEBI:58210"/>
        <note>ligand shared between dimeric partners</note>
    </ligand>
</feature>
<feature type="binding site" description="in other chain" evidence="8">
    <location>
        <begin position="26"/>
        <end position="28"/>
    </location>
    <ligand>
        <name>FMN</name>
        <dbReference type="ChEBI" id="CHEBI:58210"/>
        <note>ligand shared between dimeric partners</note>
    </ligand>
</feature>
<reference evidence="10 11" key="1">
    <citation type="journal article" date="2014" name="Genome Announc.">
        <title>Genome Sequence of a Promising Hydrogen-Producing Facultative Anaerobic Bacterium, Brevundimonas naejangsanensis Strain B1.</title>
        <authorList>
            <person name="Su H."/>
            <person name="Zhang T."/>
            <person name="Bao M."/>
            <person name="Jiang Y."/>
            <person name="Wang Y."/>
            <person name="Tan T."/>
        </authorList>
    </citation>
    <scope>NUCLEOTIDE SEQUENCE [LARGE SCALE GENOMIC DNA]</scope>
    <source>
        <strain evidence="10 11">B1</strain>
    </source>
</reference>
<proteinExistence type="inferred from homology"/>
<name>A0A172Y3I9_9CAUL</name>
<evidence type="ECO:0000313" key="11">
    <source>
        <dbReference type="Proteomes" id="UP000077603"/>
    </source>
</evidence>
<keyword evidence="5 7" id="KW-0560">Oxidoreductase</keyword>
<keyword evidence="3 7" id="KW-0288">FMN</keyword>
<dbReference type="Gene3D" id="3.40.109.10">
    <property type="entry name" value="NADH Oxidase"/>
    <property type="match status" value="1"/>
</dbReference>
<evidence type="ECO:0000256" key="2">
    <source>
        <dbReference type="ARBA" id="ARBA00022630"/>
    </source>
</evidence>
<dbReference type="eggNOG" id="COG0778">
    <property type="taxonomic scope" value="Bacteria"/>
</dbReference>
<evidence type="ECO:0000256" key="6">
    <source>
        <dbReference type="ARBA" id="ARBA00023027"/>
    </source>
</evidence>
<keyword evidence="6 7" id="KW-0520">NAD</keyword>
<dbReference type="Pfam" id="PF00881">
    <property type="entry name" value="Nitroreductase"/>
    <property type="match status" value="1"/>
</dbReference>
<evidence type="ECO:0000256" key="4">
    <source>
        <dbReference type="ARBA" id="ARBA00022857"/>
    </source>
</evidence>
<evidence type="ECO:0000256" key="1">
    <source>
        <dbReference type="ARBA" id="ARBA00007118"/>
    </source>
</evidence>
<evidence type="ECO:0000256" key="3">
    <source>
        <dbReference type="ARBA" id="ARBA00022643"/>
    </source>
</evidence>
<keyword evidence="2 7" id="KW-0285">Flavoprotein</keyword>
<dbReference type="EMBL" id="CP015614">
    <property type="protein sequence ID" value="ANF53768.1"/>
    <property type="molecule type" value="Genomic_DNA"/>
</dbReference>
<dbReference type="InterPro" id="IPR026021">
    <property type="entry name" value="YdjA-like"/>
</dbReference>
<keyword evidence="11" id="KW-1185">Reference proteome</keyword>
<dbReference type="Proteomes" id="UP000077603">
    <property type="component" value="Chromosome"/>
</dbReference>
<evidence type="ECO:0000256" key="8">
    <source>
        <dbReference type="PIRSR" id="PIRSR000232-1"/>
    </source>
</evidence>
<comment type="similarity">
    <text evidence="1 7">Belongs to the nitroreductase family.</text>
</comment>
<dbReference type="KEGG" id="bne:DA69_02770"/>
<dbReference type="RefSeq" id="WP_025977571.1">
    <property type="nucleotide sequence ID" value="NZ_CP015614.1"/>
</dbReference>
<dbReference type="PANTHER" id="PTHR43821:SF1">
    <property type="entry name" value="NAD(P)H NITROREDUCTASE YDJA-RELATED"/>
    <property type="match status" value="1"/>
</dbReference>
<accession>A0A172Y3I9</accession>
<organism evidence="10 11">
    <name type="scientific">Brevundimonas naejangsanensis</name>
    <dbReference type="NCBI Taxonomy" id="588932"/>
    <lineage>
        <taxon>Bacteria</taxon>
        <taxon>Pseudomonadati</taxon>
        <taxon>Pseudomonadota</taxon>
        <taxon>Alphaproteobacteria</taxon>
        <taxon>Caulobacterales</taxon>
        <taxon>Caulobacteraceae</taxon>
        <taxon>Brevundimonas</taxon>
    </lineage>
</organism>
<dbReference type="PANTHER" id="PTHR43821">
    <property type="entry name" value="NAD(P)H NITROREDUCTASE YDJA-RELATED"/>
    <property type="match status" value="1"/>
</dbReference>
<dbReference type="AlphaFoldDB" id="A0A172Y3I9"/>
<comment type="cofactor">
    <cofactor evidence="8">
        <name>FMN</name>
        <dbReference type="ChEBI" id="CHEBI:58210"/>
    </cofactor>
    <text evidence="8">Binds 1 FMN per subunit.</text>
</comment>
<dbReference type="InterPro" id="IPR052530">
    <property type="entry name" value="NAD(P)H_nitroreductase"/>
</dbReference>
<dbReference type="OrthoDB" id="9804207at2"/>
<dbReference type="SUPFAM" id="SSF55469">
    <property type="entry name" value="FMN-dependent nitroreductase-like"/>
    <property type="match status" value="1"/>
</dbReference>
<sequence length="200" mass="21449">MSPSDLSAPLPLPVRSQELLSRLAVRRSASAQLLSLPGPSDAEVEQILLLGARTPDHGKLFPWRFVILGPQSRAELSEAIAVLGETQNRTGKEIASLAKLANPPLTILVVSTPIEGHKVPVWEQQLSAGAVCMNLEHAANALGYCASWITDWYAYDPAAVALFGVEDGESIAGFIHVGSLSEPPLERPRPNLAHKVTVRP</sequence>
<feature type="domain" description="Nitroreductase" evidence="9">
    <location>
        <begin position="26"/>
        <end position="178"/>
    </location>
</feature>
<protein>
    <recommendedName>
        <fullName evidence="7">Putative NAD(P)H nitroreductase</fullName>
        <ecNumber evidence="7">1.-.-.-</ecNumber>
    </recommendedName>
</protein>
<feature type="binding site" description="in other chain" evidence="8">
    <location>
        <begin position="148"/>
        <end position="150"/>
    </location>
    <ligand>
        <name>FMN</name>
        <dbReference type="ChEBI" id="CHEBI:58210"/>
        <note>ligand shared between dimeric partners</note>
    </ligand>
</feature>
<evidence type="ECO:0000256" key="7">
    <source>
        <dbReference type="PIRNR" id="PIRNR000232"/>
    </source>
</evidence>
<dbReference type="InterPro" id="IPR000415">
    <property type="entry name" value="Nitroreductase-like"/>
</dbReference>
<dbReference type="PIRSF" id="PIRSF000232">
    <property type="entry name" value="YdjA"/>
    <property type="match status" value="1"/>
</dbReference>